<evidence type="ECO:0000313" key="3">
    <source>
        <dbReference type="EMBL" id="PQO47735.1"/>
    </source>
</evidence>
<feature type="signal peptide" evidence="2">
    <location>
        <begin position="1"/>
        <end position="38"/>
    </location>
</feature>
<feature type="chain" id="PRO_5015374241" description="Carbohydrate porin" evidence="2">
    <location>
        <begin position="39"/>
        <end position="477"/>
    </location>
</feature>
<comment type="caution">
    <text evidence="3">The sequence shown here is derived from an EMBL/GenBank/DDBJ whole genome shotgun (WGS) entry which is preliminary data.</text>
</comment>
<dbReference type="Gene3D" id="2.40.160.180">
    <property type="entry name" value="Carbohydrate-selective porin OprB"/>
    <property type="match status" value="1"/>
</dbReference>
<protein>
    <recommendedName>
        <fullName evidence="5">Carbohydrate porin</fullName>
    </recommendedName>
</protein>
<dbReference type="InterPro" id="IPR007049">
    <property type="entry name" value="Carb-sel_porin_OprB"/>
</dbReference>
<evidence type="ECO:0000256" key="1">
    <source>
        <dbReference type="ARBA" id="ARBA00008769"/>
    </source>
</evidence>
<dbReference type="GO" id="GO:0015288">
    <property type="term" value="F:porin activity"/>
    <property type="evidence" value="ECO:0007669"/>
    <property type="project" value="InterPro"/>
</dbReference>
<dbReference type="InterPro" id="IPR038673">
    <property type="entry name" value="OprB_sf"/>
</dbReference>
<dbReference type="PANTHER" id="PTHR37944:SF1">
    <property type="entry name" value="PORIN B"/>
    <property type="match status" value="1"/>
</dbReference>
<reference evidence="3 4" key="1">
    <citation type="submission" date="2018-02" db="EMBL/GenBank/DDBJ databases">
        <title>Comparative genomes isolates from brazilian mangrove.</title>
        <authorList>
            <person name="Araujo J.E."/>
            <person name="Taketani R.G."/>
            <person name="Silva M.C.P."/>
            <person name="Loureco M.V."/>
            <person name="Andreote F.D."/>
        </authorList>
    </citation>
    <scope>NUCLEOTIDE SEQUENCE [LARGE SCALE GENOMIC DNA]</scope>
    <source>
        <strain evidence="3 4">Nap-Phe MGV</strain>
    </source>
</reference>
<keyword evidence="2" id="KW-0732">Signal</keyword>
<dbReference type="Pfam" id="PF04966">
    <property type="entry name" value="OprB"/>
    <property type="match status" value="1"/>
</dbReference>
<gene>
    <name evidence="3" type="ORF">C5Y93_03510</name>
</gene>
<evidence type="ECO:0000256" key="2">
    <source>
        <dbReference type="RuleBase" id="RU363072"/>
    </source>
</evidence>
<evidence type="ECO:0008006" key="5">
    <source>
        <dbReference type="Google" id="ProtNLM"/>
    </source>
</evidence>
<organism evidence="3 4">
    <name type="scientific">Blastopirellula marina</name>
    <dbReference type="NCBI Taxonomy" id="124"/>
    <lineage>
        <taxon>Bacteria</taxon>
        <taxon>Pseudomonadati</taxon>
        <taxon>Planctomycetota</taxon>
        <taxon>Planctomycetia</taxon>
        <taxon>Pirellulales</taxon>
        <taxon>Pirellulaceae</taxon>
        <taxon>Blastopirellula</taxon>
    </lineage>
</organism>
<dbReference type="AlphaFoldDB" id="A0A2S8GTI4"/>
<dbReference type="GO" id="GO:0008643">
    <property type="term" value="P:carbohydrate transport"/>
    <property type="evidence" value="ECO:0007669"/>
    <property type="project" value="InterPro"/>
</dbReference>
<name>A0A2S8GTI4_9BACT</name>
<dbReference type="Proteomes" id="UP000237819">
    <property type="component" value="Unassembled WGS sequence"/>
</dbReference>
<dbReference type="PANTHER" id="PTHR37944">
    <property type="entry name" value="PORIN B"/>
    <property type="match status" value="1"/>
</dbReference>
<dbReference type="InterPro" id="IPR052932">
    <property type="entry name" value="OprB_Porin"/>
</dbReference>
<sequence length="477" mass="51620">MALFRRTNGCFYLQNKAMKSLALFAGTLVAFSAAVALAQTDASPIDSSWGTPDMAFASTEADGLVTPVGYYASAACGHGGQCDCLCCRPTLTNGLWGYGYQLADQGIGIQSSLTQFYQGPASGGREQSFSYGGKFDLYVDFNTEKMGLWEGGDVLVHVSEWQFGENANADSVFASPVNANLLYPTNRPSYALSHLLLTQQLGAGYMAMAGRYSLLDLWQGFYPDYGHGLDGFMNVSMVLPLNVIVPTVPAISNMAALVQAEERGLKRGFIVMETTNNPTTAGLDFQNGVTLLGFERIYTEFGGLGGSHTAAFTYATGTFRDYNPNGWIPGPAGLVQIPILTKQSGSWSAAYIGEQRLWQDRCDAKRYVNTRAMLGFADHDTSPYGFGATVTCEAFGLAACRPGDRMGIGYFYYDLNNGFQEAIQALGPAQNVHGGEVYYNAEITKWFHLTADLQAIQPAYKANDTALVLGLRGRIDF</sequence>
<evidence type="ECO:0000313" key="4">
    <source>
        <dbReference type="Proteomes" id="UP000237819"/>
    </source>
</evidence>
<dbReference type="GO" id="GO:0016020">
    <property type="term" value="C:membrane"/>
    <property type="evidence" value="ECO:0007669"/>
    <property type="project" value="InterPro"/>
</dbReference>
<accession>A0A2S8GTI4</accession>
<proteinExistence type="inferred from homology"/>
<dbReference type="EMBL" id="PUHZ01000004">
    <property type="protein sequence ID" value="PQO47735.1"/>
    <property type="molecule type" value="Genomic_DNA"/>
</dbReference>
<comment type="similarity">
    <text evidence="1 2">Belongs to the OprB family.</text>
</comment>